<dbReference type="Proteomes" id="UP000266861">
    <property type="component" value="Unassembled WGS sequence"/>
</dbReference>
<keyword evidence="2" id="KW-0812">Transmembrane</keyword>
<feature type="transmembrane region" description="Helical" evidence="2">
    <location>
        <begin position="368"/>
        <end position="389"/>
    </location>
</feature>
<accession>A0A397GEM7</accession>
<evidence type="ECO:0000256" key="2">
    <source>
        <dbReference type="SAM" id="Phobius"/>
    </source>
</evidence>
<evidence type="ECO:0000313" key="4">
    <source>
        <dbReference type="Proteomes" id="UP000266861"/>
    </source>
</evidence>
<keyword evidence="4" id="KW-1185">Reference proteome</keyword>
<feature type="transmembrane region" description="Helical" evidence="2">
    <location>
        <begin position="410"/>
        <end position="429"/>
    </location>
</feature>
<feature type="region of interest" description="Disordered" evidence="1">
    <location>
        <begin position="528"/>
        <end position="550"/>
    </location>
</feature>
<dbReference type="OrthoDB" id="2327888at2759"/>
<name>A0A397GEM7_9GLOM</name>
<dbReference type="STRING" id="1348612.A0A397GEM7"/>
<comment type="caution">
    <text evidence="3">The sequence shown here is derived from an EMBL/GenBank/DDBJ whole genome shotgun (WGS) entry which is preliminary data.</text>
</comment>
<keyword evidence="2" id="KW-0472">Membrane</keyword>
<protein>
    <submittedName>
        <fullName evidence="3">Uncharacterized protein</fullName>
    </submittedName>
</protein>
<sequence>MNWEFPEPSVLNLRGILLTLPNNTLLVSQIESNNTWSFLTTDMPNYSGNWDHGYSNLLINSTSPSINDTIFNPSNLTNITITYNQPVELSDGNIWIYRIDNSVAQNITRQFVNANNYDFCFISEDGLTVTIKVIRSTFSYPNSQFYVKIDNNFVRSKVYGEPLKGINDNIWNFNTAPIKDETYAGTASGVLRLTIEGTQYYEKLNSTGQDDFFFDLIDELSKILSIDSKRLNSNKKTQVDDTIGRDPQIFICIEIRSSKDERGVQYIIDDLKVMIKYKHITSISLFNTTNYLDEDFGFEPRQNLWEKYKLRFMGVILALGVLVLLFFLAHKKESKGRSMAVLQLGLIIFDFVMDSLFVSFNGKNVKVLYIPSIVFLIVPIVVNTIWAFYIIFEENKSKPFMKWFTQYGKVVSLFTVLSGADIEALSILYSNVAGFEFFKAPFSIEGKGRIFGGSCLNIFLEDIPQMIIQILYLNSVVTYDIIPLLALVSSCLNLLINIVGRLFQTINLCRFGTKIWEPDQEKFGGIRDNVNLDGSTSHPNDVIKEEKGKK</sequence>
<dbReference type="EMBL" id="PQFF01000449">
    <property type="protein sequence ID" value="RHZ49462.1"/>
    <property type="molecule type" value="Genomic_DNA"/>
</dbReference>
<feature type="compositionally biased region" description="Basic and acidic residues" evidence="1">
    <location>
        <begin position="541"/>
        <end position="550"/>
    </location>
</feature>
<feature type="transmembrane region" description="Helical" evidence="2">
    <location>
        <begin position="310"/>
        <end position="329"/>
    </location>
</feature>
<evidence type="ECO:0000256" key="1">
    <source>
        <dbReference type="SAM" id="MobiDB-lite"/>
    </source>
</evidence>
<organism evidence="3 4">
    <name type="scientific">Diversispora epigaea</name>
    <dbReference type="NCBI Taxonomy" id="1348612"/>
    <lineage>
        <taxon>Eukaryota</taxon>
        <taxon>Fungi</taxon>
        <taxon>Fungi incertae sedis</taxon>
        <taxon>Mucoromycota</taxon>
        <taxon>Glomeromycotina</taxon>
        <taxon>Glomeromycetes</taxon>
        <taxon>Diversisporales</taxon>
        <taxon>Diversisporaceae</taxon>
        <taxon>Diversispora</taxon>
    </lineage>
</organism>
<feature type="transmembrane region" description="Helical" evidence="2">
    <location>
        <begin position="341"/>
        <end position="362"/>
    </location>
</feature>
<evidence type="ECO:0000313" key="3">
    <source>
        <dbReference type="EMBL" id="RHZ49462.1"/>
    </source>
</evidence>
<gene>
    <name evidence="3" type="ORF">Glove_520g12</name>
</gene>
<proteinExistence type="predicted"/>
<dbReference type="AlphaFoldDB" id="A0A397GEM7"/>
<keyword evidence="2" id="KW-1133">Transmembrane helix</keyword>
<reference evidence="3 4" key="1">
    <citation type="submission" date="2018-08" db="EMBL/GenBank/DDBJ databases">
        <title>Genome and evolution of the arbuscular mycorrhizal fungus Diversispora epigaea (formerly Glomus versiforme) and its bacterial endosymbionts.</title>
        <authorList>
            <person name="Sun X."/>
            <person name="Fei Z."/>
            <person name="Harrison M."/>
        </authorList>
    </citation>
    <scope>NUCLEOTIDE SEQUENCE [LARGE SCALE GENOMIC DNA]</scope>
    <source>
        <strain evidence="3 4">IT104</strain>
    </source>
</reference>
<feature type="transmembrane region" description="Helical" evidence="2">
    <location>
        <begin position="481"/>
        <end position="500"/>
    </location>
</feature>